<reference evidence="2" key="1">
    <citation type="journal article" date="2020" name="Fungal Divers.">
        <title>Resolving the Mortierellaceae phylogeny through synthesis of multi-gene phylogenetics and phylogenomics.</title>
        <authorList>
            <person name="Vandepol N."/>
            <person name="Liber J."/>
            <person name="Desiro A."/>
            <person name="Na H."/>
            <person name="Kennedy M."/>
            <person name="Barry K."/>
            <person name="Grigoriev I.V."/>
            <person name="Miller A.N."/>
            <person name="O'Donnell K."/>
            <person name="Stajich J.E."/>
            <person name="Bonito G."/>
        </authorList>
    </citation>
    <scope>NUCLEOTIDE SEQUENCE</scope>
    <source>
        <strain evidence="2">NVP1</strain>
    </source>
</reference>
<evidence type="ECO:0000256" key="1">
    <source>
        <dbReference type="SAM" id="MobiDB-lite"/>
    </source>
</evidence>
<dbReference type="PANTHER" id="PTHR31581:SF1">
    <property type="entry name" value="KICSTOR SUBUNIT 2"/>
    <property type="match status" value="1"/>
</dbReference>
<dbReference type="AlphaFoldDB" id="A0A9P5S8T5"/>
<feature type="region of interest" description="Disordered" evidence="1">
    <location>
        <begin position="66"/>
        <end position="125"/>
    </location>
</feature>
<dbReference type="Proteomes" id="UP000696485">
    <property type="component" value="Unassembled WGS sequence"/>
</dbReference>
<dbReference type="InterPro" id="IPR018544">
    <property type="entry name" value="KICS_2"/>
</dbReference>
<accession>A0A9P5S8T5</accession>
<feature type="compositionally biased region" description="Polar residues" evidence="1">
    <location>
        <begin position="73"/>
        <end position="91"/>
    </location>
</feature>
<protein>
    <submittedName>
        <fullName evidence="2">Uncharacterized protein</fullName>
    </submittedName>
</protein>
<sequence length="334" mass="37906">MFSRDCAEFVKALGSFDYACANKHLMRISKHLYHLYNEIASDLEREISAYRDLSIATGQGTFGETDSVVGATGRQQGSGHTSPTLTMTTTEGAPPQRTPKDMRAVDHPSNLSPPLSHYQQQSTGAGRAEAQSVAADHVVLYTILHELCNLRMITIGVYRMMSQSTTEIGTETILPEVEHALHMYDGRCQDIQNTVLGSGIQFEVKILRHGLLLDRAIAEYDVQISSTHLYLARASLLEWKQQTLEQDYTDKSHYRPEETSWRHSFFSSSEDKNKSMVKGRLNLLPNHYLWLNRWITSERSKLTIYFMDILLEKEQAMGGDERSLWADMEPDMHG</sequence>
<gene>
    <name evidence="2" type="ORF">BG006_004016</name>
</gene>
<dbReference type="SUPFAM" id="SSF158548">
    <property type="entry name" value="FLJ32549 domain-like"/>
    <property type="match status" value="1"/>
</dbReference>
<comment type="caution">
    <text evidence="2">The sequence shown here is derived from an EMBL/GenBank/DDBJ whole genome shotgun (WGS) entry which is preliminary data.</text>
</comment>
<name>A0A9P5S8T5_9FUNG</name>
<proteinExistence type="predicted"/>
<organism evidence="2 3">
    <name type="scientific">Podila minutissima</name>
    <dbReference type="NCBI Taxonomy" id="64525"/>
    <lineage>
        <taxon>Eukaryota</taxon>
        <taxon>Fungi</taxon>
        <taxon>Fungi incertae sedis</taxon>
        <taxon>Mucoromycota</taxon>
        <taxon>Mortierellomycotina</taxon>
        <taxon>Mortierellomycetes</taxon>
        <taxon>Mortierellales</taxon>
        <taxon>Mortierellaceae</taxon>
        <taxon>Podila</taxon>
    </lineage>
</organism>
<feature type="non-terminal residue" evidence="2">
    <location>
        <position position="334"/>
    </location>
</feature>
<dbReference type="Pfam" id="PF09404">
    <property type="entry name" value="C12orf66_like"/>
    <property type="match status" value="1"/>
</dbReference>
<feature type="compositionally biased region" description="Polar residues" evidence="1">
    <location>
        <begin position="109"/>
        <end position="124"/>
    </location>
</feature>
<dbReference type="EMBL" id="JAAAUY010002211">
    <property type="protein sequence ID" value="KAF9314151.1"/>
    <property type="molecule type" value="Genomic_DNA"/>
</dbReference>
<dbReference type="PANTHER" id="PTHR31581">
    <property type="entry name" value="KICSTOR COMPLEX PROTEIN C12ORF66"/>
    <property type="match status" value="1"/>
</dbReference>
<dbReference type="GO" id="GO:0034198">
    <property type="term" value="P:cellular response to amino acid starvation"/>
    <property type="evidence" value="ECO:0007669"/>
    <property type="project" value="TreeGrafter"/>
</dbReference>
<evidence type="ECO:0000313" key="2">
    <source>
        <dbReference type="EMBL" id="KAF9314151.1"/>
    </source>
</evidence>
<dbReference type="GO" id="GO:0061462">
    <property type="term" value="P:protein localization to lysosome"/>
    <property type="evidence" value="ECO:0007669"/>
    <property type="project" value="TreeGrafter"/>
</dbReference>
<dbReference type="Gene3D" id="1.10.3450.30">
    <property type="match status" value="1"/>
</dbReference>
<dbReference type="GO" id="GO:1904262">
    <property type="term" value="P:negative regulation of TORC1 signaling"/>
    <property type="evidence" value="ECO:0007669"/>
    <property type="project" value="TreeGrafter"/>
</dbReference>
<dbReference type="InterPro" id="IPR038060">
    <property type="entry name" value="C12orf66-like_central_sf"/>
</dbReference>
<evidence type="ECO:0000313" key="3">
    <source>
        <dbReference type="Proteomes" id="UP000696485"/>
    </source>
</evidence>
<keyword evidence="3" id="KW-1185">Reference proteome</keyword>
<dbReference type="GO" id="GO:0042149">
    <property type="term" value="P:cellular response to glucose starvation"/>
    <property type="evidence" value="ECO:0007669"/>
    <property type="project" value="TreeGrafter"/>
</dbReference>